<feature type="compositionally biased region" description="Low complexity" evidence="2">
    <location>
        <begin position="258"/>
        <end position="271"/>
    </location>
</feature>
<feature type="compositionally biased region" description="Low complexity" evidence="2">
    <location>
        <begin position="131"/>
        <end position="147"/>
    </location>
</feature>
<dbReference type="Pfam" id="PF03797">
    <property type="entry name" value="Autotransporter"/>
    <property type="match status" value="1"/>
</dbReference>
<feature type="compositionally biased region" description="Polar residues" evidence="2">
    <location>
        <begin position="358"/>
        <end position="372"/>
    </location>
</feature>
<organism evidence="5 6">
    <name type="scientific">Lawsonia intracellularis (strain PHE/MN1-00)</name>
    <dbReference type="NCBI Taxonomy" id="363253"/>
    <lineage>
        <taxon>Bacteria</taxon>
        <taxon>Pseudomonadati</taxon>
        <taxon>Thermodesulfobacteriota</taxon>
        <taxon>Desulfovibrionia</taxon>
        <taxon>Desulfovibrionales</taxon>
        <taxon>Desulfovibrionaceae</taxon>
        <taxon>Lawsonia</taxon>
    </lineage>
</organism>
<evidence type="ECO:0000256" key="3">
    <source>
        <dbReference type="SAM" id="Phobius"/>
    </source>
</evidence>
<reference evidence="5 6" key="1">
    <citation type="submission" date="2005-11" db="EMBL/GenBank/DDBJ databases">
        <title>The complete genome sequence of Lawsonia intracellularis: the causative agent of proliferative enteropathy.</title>
        <authorList>
            <person name="Kaur K."/>
            <person name="Zhang Q."/>
            <person name="Beckler D."/>
            <person name="Munir S."/>
            <person name="Li L."/>
            <person name="Kinsley K."/>
            <person name="Herron L."/>
            <person name="Peterson A."/>
            <person name="May B."/>
            <person name="Singh S."/>
            <person name="Gebhart C."/>
            <person name="Kapur V."/>
        </authorList>
    </citation>
    <scope>NUCLEOTIDE SEQUENCE [LARGE SCALE GENOMIC DNA]</scope>
    <source>
        <strain evidence="5 6">PHE/MN1-00</strain>
        <plasmid evidence="6">pLaw3</plasmid>
    </source>
</reference>
<proteinExistence type="predicted"/>
<dbReference type="EMBL" id="AM180255">
    <property type="protein sequence ID" value="CAJ53993.1"/>
    <property type="molecule type" value="Genomic_DNA"/>
</dbReference>
<dbReference type="SUPFAM" id="SSF103515">
    <property type="entry name" value="Autotransporter"/>
    <property type="match status" value="1"/>
</dbReference>
<feature type="region of interest" description="Disordered" evidence="2">
    <location>
        <begin position="59"/>
        <end position="88"/>
    </location>
</feature>
<dbReference type="Gene3D" id="2.40.128.130">
    <property type="entry name" value="Autotransporter beta-domain"/>
    <property type="match status" value="1"/>
</dbReference>
<keyword evidence="3" id="KW-0472">Membrane</keyword>
<keyword evidence="3" id="KW-0812">Transmembrane</keyword>
<evidence type="ECO:0000313" key="6">
    <source>
        <dbReference type="Proteomes" id="UP000002430"/>
    </source>
</evidence>
<evidence type="ECO:0000256" key="1">
    <source>
        <dbReference type="SAM" id="Coils"/>
    </source>
</evidence>
<keyword evidence="6" id="KW-1185">Reference proteome</keyword>
<dbReference type="InterPro" id="IPR036709">
    <property type="entry name" value="Autotransporte_beta_dom_sf"/>
</dbReference>
<geneLocation type="plasmid" evidence="6">
    <name>pLaw3</name>
</geneLocation>
<keyword evidence="1" id="KW-0175">Coiled coil</keyword>
<accession>Q1MNU0</accession>
<keyword evidence="5" id="KW-0614">Plasmid</keyword>
<dbReference type="InterPro" id="IPR005546">
    <property type="entry name" value="Autotransporte_beta"/>
</dbReference>
<feature type="compositionally biased region" description="Low complexity" evidence="2">
    <location>
        <begin position="313"/>
        <end position="337"/>
    </location>
</feature>
<dbReference type="HOGENOM" id="CLU_340912_0_0_7"/>
<sequence>MDLSHQYNIIHNIYEHTHNYLSLFPKKCKNYCIIILLCMCYILFNYEYSFSVKPTRQLSTNSDSSVEQQSEESSSSSEEEEGNPGSDSRNQFLLLWEQETSNVKEQVFPLQEESSSSKEFIDKAVQTGEDSSQSSSQSSESSTSSTSAALGTSEMFFLSESEEVQEVIITSSEEQMQQEVISNLKKKVKKLKEKLQQERKRHQQQMDKLKTCAVRQVQFLQSMVKMAQHQIQKVEIEKLEAQQVAALFQEALLGQEAQSQSSTSRSSVIISPPHGEENKSPCSPLSREDEGSDDSMPPLEGEEGDIWRDEYVSQEQRSQFFLQQQQQQSSSLSEVSQTGVVGSSRGLPTIQEEDEDGSSCSSIEGYLSSPTPSVLIAEEGSGSDLEESVKSPSEHPSGVDSDTLEEGEVIGEEVQGPLTTKRPAPSSSSDSSDDESLSPVVKRLKQSSSSPPKSPGSPSSRGDMSSMLIPGYNHESQYGSLKGLQCVLFGAVEQMSANLKTLVLKTSLYQAETKDKKTSSLIAKESKKACMSLCGKERSVKKVMSDSSNLLSFLNTCHFFGYTDSYLANQENKVSSGKVGLLMNPISNVSIGLTYNRHKNHGKEYHGAQLGTSFGSAKANMELDGFSAVVAWNSEEKGLTGYLSGCHNWGQMKNTRQVMQAGKEMRTKGSPDVQLSGVLGQLGYTFPLSKKVSCVPYIEATHIVVKWNQYREDSGSLPCVISGYTEKFQEKTIGLRTSMKITDKAILQTWVAGGTVQHTTSNITSMPLASPLLLYKTSVPGNKKKSFYSECGTLYEMNVTDFCKVDLHGSLRFKKDQKLDAGQMRLHFQYLF</sequence>
<feature type="compositionally biased region" description="Low complexity" evidence="2">
    <location>
        <begin position="61"/>
        <end position="76"/>
    </location>
</feature>
<feature type="region of interest" description="Disordered" evidence="2">
    <location>
        <begin position="255"/>
        <end position="471"/>
    </location>
</feature>
<feature type="coiled-coil region" evidence="1">
    <location>
        <begin position="174"/>
        <end position="244"/>
    </location>
</feature>
<dbReference type="KEGG" id="lip:LIC041"/>
<name>Q1MNU0_LAWIP</name>
<evidence type="ECO:0000259" key="4">
    <source>
        <dbReference type="Pfam" id="PF03797"/>
    </source>
</evidence>
<evidence type="ECO:0000256" key="2">
    <source>
        <dbReference type="SAM" id="MobiDB-lite"/>
    </source>
</evidence>
<dbReference type="Proteomes" id="UP000002430">
    <property type="component" value="Plasmid 3"/>
</dbReference>
<feature type="compositionally biased region" description="Low complexity" evidence="2">
    <location>
        <begin position="447"/>
        <end position="460"/>
    </location>
</feature>
<feature type="domain" description="Autotransporter" evidence="4">
    <location>
        <begin position="612"/>
        <end position="767"/>
    </location>
</feature>
<keyword evidence="3" id="KW-1133">Transmembrane helix</keyword>
<feature type="transmembrane region" description="Helical" evidence="3">
    <location>
        <begin position="31"/>
        <end position="48"/>
    </location>
</feature>
<gene>
    <name evidence="5" type="ordered locus">LIC041</name>
</gene>
<feature type="region of interest" description="Disordered" evidence="2">
    <location>
        <begin position="124"/>
        <end position="148"/>
    </location>
</feature>
<dbReference type="AlphaFoldDB" id="Q1MNU0"/>
<feature type="compositionally biased region" description="Acidic residues" evidence="2">
    <location>
        <begin position="402"/>
        <end position="411"/>
    </location>
</feature>
<protein>
    <submittedName>
        <fullName evidence="5">NA</fullName>
    </submittedName>
</protein>
<evidence type="ECO:0000313" key="5">
    <source>
        <dbReference type="EMBL" id="CAJ53993.1"/>
    </source>
</evidence>